<dbReference type="GO" id="GO:0007165">
    <property type="term" value="P:signal transduction"/>
    <property type="evidence" value="ECO:0007669"/>
    <property type="project" value="TreeGrafter"/>
</dbReference>
<keyword evidence="4" id="KW-1185">Reference proteome</keyword>
<dbReference type="InterPro" id="IPR046355">
    <property type="entry name" value="Gab1-4-like"/>
</dbReference>
<dbReference type="OrthoDB" id="67516at2759"/>
<evidence type="ECO:0000259" key="2">
    <source>
        <dbReference type="PROSITE" id="PS50003"/>
    </source>
</evidence>
<dbReference type="GO" id="GO:0005737">
    <property type="term" value="C:cytoplasm"/>
    <property type="evidence" value="ECO:0007669"/>
    <property type="project" value="TreeGrafter"/>
</dbReference>
<dbReference type="GO" id="GO:0035591">
    <property type="term" value="F:signaling adaptor activity"/>
    <property type="evidence" value="ECO:0007669"/>
    <property type="project" value="TreeGrafter"/>
</dbReference>
<feature type="compositionally biased region" description="Low complexity" evidence="1">
    <location>
        <begin position="282"/>
        <end position="293"/>
    </location>
</feature>
<feature type="domain" description="PH" evidence="2">
    <location>
        <begin position="6"/>
        <end position="126"/>
    </location>
</feature>
<evidence type="ECO:0000313" key="3">
    <source>
        <dbReference type="EMBL" id="OWF52868.1"/>
    </source>
</evidence>
<dbReference type="Pfam" id="PF00169">
    <property type="entry name" value="PH"/>
    <property type="match status" value="1"/>
</dbReference>
<feature type="region of interest" description="Disordered" evidence="1">
    <location>
        <begin position="575"/>
        <end position="594"/>
    </location>
</feature>
<gene>
    <name evidence="3" type="ORF">KP79_PYT12859</name>
</gene>
<feature type="region of interest" description="Disordered" evidence="1">
    <location>
        <begin position="129"/>
        <end position="453"/>
    </location>
</feature>
<dbReference type="PROSITE" id="PS50003">
    <property type="entry name" value="PH_DOMAIN"/>
    <property type="match status" value="1"/>
</dbReference>
<accession>A0A210QVS7</accession>
<feature type="compositionally biased region" description="Polar residues" evidence="1">
    <location>
        <begin position="491"/>
        <end position="505"/>
    </location>
</feature>
<dbReference type="PANTHER" id="PTHR45960:SF2">
    <property type="entry name" value="PROTEIN DAUGHTER OF SEVENLESS"/>
    <property type="match status" value="1"/>
</dbReference>
<evidence type="ECO:0000256" key="1">
    <source>
        <dbReference type="SAM" id="MobiDB-lite"/>
    </source>
</evidence>
<protein>
    <submittedName>
        <fullName evidence="3">Protein daughter of sevenless</fullName>
    </submittedName>
</protein>
<evidence type="ECO:0000313" key="4">
    <source>
        <dbReference type="Proteomes" id="UP000242188"/>
    </source>
</evidence>
<feature type="compositionally biased region" description="Basic and acidic residues" evidence="1">
    <location>
        <begin position="129"/>
        <end position="147"/>
    </location>
</feature>
<dbReference type="InterPro" id="IPR011993">
    <property type="entry name" value="PH-like_dom_sf"/>
</dbReference>
<organism evidence="3 4">
    <name type="scientific">Mizuhopecten yessoensis</name>
    <name type="common">Japanese scallop</name>
    <name type="synonym">Patinopecten yessoensis</name>
    <dbReference type="NCBI Taxonomy" id="6573"/>
    <lineage>
        <taxon>Eukaryota</taxon>
        <taxon>Metazoa</taxon>
        <taxon>Spiralia</taxon>
        <taxon>Lophotrochozoa</taxon>
        <taxon>Mollusca</taxon>
        <taxon>Bivalvia</taxon>
        <taxon>Autobranchia</taxon>
        <taxon>Pteriomorphia</taxon>
        <taxon>Pectinida</taxon>
        <taxon>Pectinoidea</taxon>
        <taxon>Pectinidae</taxon>
        <taxon>Mizuhopecten</taxon>
    </lineage>
</organism>
<feature type="compositionally biased region" description="Pro residues" evidence="1">
    <location>
        <begin position="215"/>
        <end position="230"/>
    </location>
</feature>
<feature type="compositionally biased region" description="Basic and acidic residues" evidence="1">
    <location>
        <begin position="202"/>
        <end position="211"/>
    </location>
</feature>
<feature type="compositionally biased region" description="Polar residues" evidence="1">
    <location>
        <begin position="164"/>
        <end position="175"/>
    </location>
</feature>
<dbReference type="EMBL" id="NEDP02001613">
    <property type="protein sequence ID" value="OWF52868.1"/>
    <property type="molecule type" value="Genomic_DNA"/>
</dbReference>
<comment type="caution">
    <text evidence="3">The sequence shown here is derived from an EMBL/GenBank/DDBJ whole genome shotgun (WGS) entry which is preliminary data.</text>
</comment>
<reference evidence="3 4" key="1">
    <citation type="journal article" date="2017" name="Nat. Ecol. Evol.">
        <title>Scallop genome provides insights into evolution of bilaterian karyotype and development.</title>
        <authorList>
            <person name="Wang S."/>
            <person name="Zhang J."/>
            <person name="Jiao W."/>
            <person name="Li J."/>
            <person name="Xun X."/>
            <person name="Sun Y."/>
            <person name="Guo X."/>
            <person name="Huan P."/>
            <person name="Dong B."/>
            <person name="Zhang L."/>
            <person name="Hu X."/>
            <person name="Sun X."/>
            <person name="Wang J."/>
            <person name="Zhao C."/>
            <person name="Wang Y."/>
            <person name="Wang D."/>
            <person name="Huang X."/>
            <person name="Wang R."/>
            <person name="Lv J."/>
            <person name="Li Y."/>
            <person name="Zhang Z."/>
            <person name="Liu B."/>
            <person name="Lu W."/>
            <person name="Hui Y."/>
            <person name="Liang J."/>
            <person name="Zhou Z."/>
            <person name="Hou R."/>
            <person name="Li X."/>
            <person name="Liu Y."/>
            <person name="Li H."/>
            <person name="Ning X."/>
            <person name="Lin Y."/>
            <person name="Zhao L."/>
            <person name="Xing Q."/>
            <person name="Dou J."/>
            <person name="Li Y."/>
            <person name="Mao J."/>
            <person name="Guo H."/>
            <person name="Dou H."/>
            <person name="Li T."/>
            <person name="Mu C."/>
            <person name="Jiang W."/>
            <person name="Fu Q."/>
            <person name="Fu X."/>
            <person name="Miao Y."/>
            <person name="Liu J."/>
            <person name="Yu Q."/>
            <person name="Li R."/>
            <person name="Liao H."/>
            <person name="Li X."/>
            <person name="Kong Y."/>
            <person name="Jiang Z."/>
            <person name="Chourrout D."/>
            <person name="Li R."/>
            <person name="Bao Z."/>
        </authorList>
    </citation>
    <scope>NUCLEOTIDE SEQUENCE [LARGE SCALE GENOMIC DNA]</scope>
    <source>
        <strain evidence="3 4">PY_sf001</strain>
    </source>
</reference>
<feature type="compositionally biased region" description="Polar residues" evidence="1">
    <location>
        <begin position="353"/>
        <end position="368"/>
    </location>
</feature>
<feature type="compositionally biased region" description="Pro residues" evidence="1">
    <location>
        <begin position="508"/>
        <end position="517"/>
    </location>
</feature>
<feature type="compositionally biased region" description="Polar residues" evidence="1">
    <location>
        <begin position="297"/>
        <end position="307"/>
    </location>
</feature>
<feature type="region of interest" description="Disordered" evidence="1">
    <location>
        <begin position="491"/>
        <end position="532"/>
    </location>
</feature>
<dbReference type="SMART" id="SM00233">
    <property type="entry name" value="PH"/>
    <property type="match status" value="1"/>
</dbReference>
<dbReference type="Gene3D" id="2.30.29.30">
    <property type="entry name" value="Pleckstrin-homology domain (PH domain)/Phosphotyrosine-binding domain (PTB)"/>
    <property type="match status" value="1"/>
</dbReference>
<dbReference type="InterPro" id="IPR001849">
    <property type="entry name" value="PH_domain"/>
</dbReference>
<name>A0A210QVS7_MIZYE</name>
<dbReference type="PANTHER" id="PTHR45960">
    <property type="entry name" value="GRB2-ASSOCIATED-BINDING PROTEIN"/>
    <property type="match status" value="1"/>
</dbReference>
<dbReference type="AlphaFoldDB" id="A0A210QVS7"/>
<sequence length="690" mass="76945">MNKISNVVYSGWMVKSPPEKKFRLTGPWKIFRAKWKRRFFVLFKPASSLPHQYLLNYYTDENCKKLKGCIDLEHCEQVIESLDLDIFPFLLALKTFHKGRERTYFLSTDTEDEMTTWVRNLCSVCGLKPEESPDLPPEKPDSPRNHDNSNTTAAPVAVVPPRPQRSQTVMSQPQQDVRMRGRSIGRTNSKSGSHYIPLSDCLSEKSRRSSIPDELAPPPPLKTPKAPAPLPEGDDSVFQQTYDSPKQRSGEDDTDSVYKVPPPRREEGSTLEVYDIPPPARQSPSTPRSSSSESQKDSAYSSQSALTGLTYDYPPTHPDRGPTSDEVYDFPPPNPQMIQSQSDVPPPRPPKTSALSQEPYQNLPSNSAVVKEHKQISMDLNVVVPPTTSDGAPAGQSYDVPRPQNTLRKLSLYDMPKPQQNGGPKKDSNLLAIPPPPQSCAGPSSHSYINAARGYLPTPKDKVEDAYLPMERAFPPSDSLDKSAYSDMSRIPTSPVNYTDMSSDYDTPPKPGLPPRLSPRNNNDLGHEGMTRTEGDTYTIFSNARTRSFKRNNCIDHSGRVAAPTTLRVQLPYMSNNRHPDFSTSSEEEDEPVLGDPSQVMMPYSVLTGQGGHSSNLWGSTPPAPKRPEAELKYLDLALDDTSDKEAMRSPHSHTGHSTPTEYREIDFVKTQALSDVKKTVDNQRKHDDQ</sequence>
<dbReference type="SUPFAM" id="SSF50729">
    <property type="entry name" value="PH domain-like"/>
    <property type="match status" value="1"/>
</dbReference>
<dbReference type="STRING" id="6573.A0A210QVS7"/>
<feature type="compositionally biased region" description="Polar residues" evidence="1">
    <location>
        <begin position="575"/>
        <end position="585"/>
    </location>
</feature>
<proteinExistence type="predicted"/>
<dbReference type="Proteomes" id="UP000242188">
    <property type="component" value="Unassembled WGS sequence"/>
</dbReference>
<feature type="region of interest" description="Disordered" evidence="1">
    <location>
        <begin position="639"/>
        <end position="665"/>
    </location>
</feature>